<comment type="similarity">
    <text evidence="1">Belongs to the membrane fusion protein (MFP) (TC 8.A.1) family.</text>
</comment>
<accession>A0A939HQV2</accession>
<comment type="caution">
    <text evidence="9">The sequence shown here is derived from an EMBL/GenBank/DDBJ whole genome shotgun (WGS) entry which is preliminary data.</text>
</comment>
<evidence type="ECO:0000256" key="4">
    <source>
        <dbReference type="ARBA" id="ARBA00023136"/>
    </source>
</evidence>
<dbReference type="SUPFAM" id="SSF111369">
    <property type="entry name" value="HlyD-like secretion proteins"/>
    <property type="match status" value="1"/>
</dbReference>
<evidence type="ECO:0000256" key="1">
    <source>
        <dbReference type="ARBA" id="ARBA00009477"/>
    </source>
</evidence>
<dbReference type="Proteomes" id="UP000664073">
    <property type="component" value="Unassembled WGS sequence"/>
</dbReference>
<organism evidence="9 10">
    <name type="scientific">Acetobacter garciniae</name>
    <dbReference type="NCBI Taxonomy" id="2817435"/>
    <lineage>
        <taxon>Bacteria</taxon>
        <taxon>Pseudomonadati</taxon>
        <taxon>Pseudomonadota</taxon>
        <taxon>Alphaproteobacteria</taxon>
        <taxon>Acetobacterales</taxon>
        <taxon>Acetobacteraceae</taxon>
        <taxon>Acetobacter</taxon>
    </lineage>
</organism>
<feature type="compositionally biased region" description="Pro residues" evidence="5">
    <location>
        <begin position="329"/>
        <end position="338"/>
    </location>
</feature>
<feature type="domain" description="Multidrug resistance protein MdtA-like barrel-sandwich hybrid" evidence="7">
    <location>
        <begin position="47"/>
        <end position="186"/>
    </location>
</feature>
<evidence type="ECO:0000256" key="5">
    <source>
        <dbReference type="SAM" id="MobiDB-lite"/>
    </source>
</evidence>
<dbReference type="PANTHER" id="PTHR30367">
    <property type="entry name" value="P-HYDROXYBENZOIC ACID EFFLUX PUMP SUBUNIT AAEA-RELATED"/>
    <property type="match status" value="1"/>
</dbReference>
<name>A0A939HQV2_9PROT</name>
<feature type="region of interest" description="Disordered" evidence="5">
    <location>
        <begin position="309"/>
        <end position="338"/>
    </location>
</feature>
<evidence type="ECO:0000256" key="6">
    <source>
        <dbReference type="SAM" id="Phobius"/>
    </source>
</evidence>
<dbReference type="Gene3D" id="2.40.30.170">
    <property type="match status" value="1"/>
</dbReference>
<dbReference type="GO" id="GO:0022857">
    <property type="term" value="F:transmembrane transporter activity"/>
    <property type="evidence" value="ECO:0007669"/>
    <property type="project" value="InterPro"/>
</dbReference>
<dbReference type="GO" id="GO:0016020">
    <property type="term" value="C:membrane"/>
    <property type="evidence" value="ECO:0007669"/>
    <property type="project" value="InterPro"/>
</dbReference>
<protein>
    <submittedName>
        <fullName evidence="9">HlyD family secretion protein</fullName>
    </submittedName>
</protein>
<dbReference type="InterPro" id="IPR058625">
    <property type="entry name" value="MdtA-like_BSH"/>
</dbReference>
<dbReference type="Pfam" id="PF25917">
    <property type="entry name" value="BSH_RND"/>
    <property type="match status" value="1"/>
</dbReference>
<keyword evidence="2 6" id="KW-0812">Transmembrane</keyword>
<evidence type="ECO:0000256" key="3">
    <source>
        <dbReference type="ARBA" id="ARBA00022989"/>
    </source>
</evidence>
<evidence type="ECO:0000313" key="10">
    <source>
        <dbReference type="Proteomes" id="UP000664073"/>
    </source>
</evidence>
<gene>
    <name evidence="9" type="ORF">J2D77_12645</name>
</gene>
<dbReference type="AlphaFoldDB" id="A0A939HQV2"/>
<proteinExistence type="inferred from homology"/>
<dbReference type="PANTHER" id="PTHR30367:SF1">
    <property type="entry name" value="MULTIDRUG RESISTANCE PROTEIN MDTN"/>
    <property type="match status" value="1"/>
</dbReference>
<keyword evidence="4 6" id="KW-0472">Membrane</keyword>
<keyword evidence="10" id="KW-1185">Reference proteome</keyword>
<feature type="domain" description="p-hydroxybenzoic acid efflux pump subunit AaeA-like beta-barrel" evidence="8">
    <location>
        <begin position="190"/>
        <end position="286"/>
    </location>
</feature>
<dbReference type="EMBL" id="JAFVMH010000006">
    <property type="protein sequence ID" value="MBO1325999.1"/>
    <property type="molecule type" value="Genomic_DNA"/>
</dbReference>
<dbReference type="RefSeq" id="WP_207846666.1">
    <property type="nucleotide sequence ID" value="NZ_JAFVMH010000006.1"/>
</dbReference>
<feature type="transmembrane region" description="Helical" evidence="6">
    <location>
        <begin position="12"/>
        <end position="32"/>
    </location>
</feature>
<reference evidence="9" key="1">
    <citation type="submission" date="2021-03" db="EMBL/GenBank/DDBJ databases">
        <title>The complete genome sequence of Acetobacter sp. TBRC 12339.</title>
        <authorList>
            <person name="Charoenyingcharoen P."/>
            <person name="Yukphan P."/>
        </authorList>
    </citation>
    <scope>NUCLEOTIDE SEQUENCE</scope>
    <source>
        <strain evidence="9">TBRC 12339</strain>
    </source>
</reference>
<sequence>MFERARRLLQYVTTGIILAIAAIVWLVLWDYYTAAPWTRNGQVRVQVADIAPRVSGQIIAVKVQDNQFVRAGDVLYEIDPFDFKVALAVATAKVNERQADLALKTTQETRRNNLTEAAASQEEKQVYRVTAEMSKAQYAQALAELSQARINLERTQVRSTVTGYVTNLIMRVGDYATTGAPNIRVIDASSYWVDGYFEETKIHAVHLGDKVRLDLMGYSKPMWGHVVSITRGIATANATPSTQGLPSVNPVYTWVRLAQRLPVRVQIDSIPPGAQLSAGMTTTVTVVGSDGKRMHDTMTEVFDRLHDALLGGAGGSGTHQDHTAHPVAAPQPPRESHE</sequence>
<keyword evidence="3 6" id="KW-1133">Transmembrane helix</keyword>
<dbReference type="InterPro" id="IPR050393">
    <property type="entry name" value="MFP_Efflux_Pump"/>
</dbReference>
<dbReference type="InterPro" id="IPR058634">
    <property type="entry name" value="AaeA-lik-b-barrel"/>
</dbReference>
<dbReference type="Gene3D" id="2.40.50.100">
    <property type="match status" value="1"/>
</dbReference>
<evidence type="ECO:0000313" key="9">
    <source>
        <dbReference type="EMBL" id="MBO1325999.1"/>
    </source>
</evidence>
<dbReference type="InterPro" id="IPR006143">
    <property type="entry name" value="RND_pump_MFP"/>
</dbReference>
<evidence type="ECO:0000259" key="7">
    <source>
        <dbReference type="Pfam" id="PF25917"/>
    </source>
</evidence>
<evidence type="ECO:0000256" key="2">
    <source>
        <dbReference type="ARBA" id="ARBA00022692"/>
    </source>
</evidence>
<evidence type="ECO:0000259" key="8">
    <source>
        <dbReference type="Pfam" id="PF25963"/>
    </source>
</evidence>
<dbReference type="Pfam" id="PF25963">
    <property type="entry name" value="Beta-barrel_AAEA"/>
    <property type="match status" value="1"/>
</dbReference>
<dbReference type="NCBIfam" id="TIGR01730">
    <property type="entry name" value="RND_mfp"/>
    <property type="match status" value="1"/>
</dbReference>